<reference evidence="1" key="2">
    <citation type="submission" date="2020-11" db="EMBL/GenBank/DDBJ databases">
        <authorList>
            <person name="McCartney M.A."/>
            <person name="Auch B."/>
            <person name="Kono T."/>
            <person name="Mallez S."/>
            <person name="Becker A."/>
            <person name="Gohl D.M."/>
            <person name="Silverstein K.A.T."/>
            <person name="Koren S."/>
            <person name="Bechman K.B."/>
            <person name="Herman A."/>
            <person name="Abrahante J.E."/>
            <person name="Garbe J."/>
        </authorList>
    </citation>
    <scope>NUCLEOTIDE SEQUENCE</scope>
    <source>
        <strain evidence="1">Duluth1</strain>
        <tissue evidence="1">Whole animal</tissue>
    </source>
</reference>
<dbReference type="AlphaFoldDB" id="A0A9D4GGZ5"/>
<evidence type="ECO:0000313" key="1">
    <source>
        <dbReference type="EMBL" id="KAH3813827.1"/>
    </source>
</evidence>
<reference evidence="1" key="1">
    <citation type="journal article" date="2019" name="bioRxiv">
        <title>The Genome of the Zebra Mussel, Dreissena polymorpha: A Resource for Invasive Species Research.</title>
        <authorList>
            <person name="McCartney M.A."/>
            <person name="Auch B."/>
            <person name="Kono T."/>
            <person name="Mallez S."/>
            <person name="Zhang Y."/>
            <person name="Obille A."/>
            <person name="Becker A."/>
            <person name="Abrahante J.E."/>
            <person name="Garbe J."/>
            <person name="Badalamenti J.P."/>
            <person name="Herman A."/>
            <person name="Mangelson H."/>
            <person name="Liachko I."/>
            <person name="Sullivan S."/>
            <person name="Sone E.D."/>
            <person name="Koren S."/>
            <person name="Silverstein K.A.T."/>
            <person name="Beckman K.B."/>
            <person name="Gohl D.M."/>
        </authorList>
    </citation>
    <scope>NUCLEOTIDE SEQUENCE</scope>
    <source>
        <strain evidence="1">Duluth1</strain>
        <tissue evidence="1">Whole animal</tissue>
    </source>
</reference>
<keyword evidence="2" id="KW-1185">Reference proteome</keyword>
<dbReference type="Proteomes" id="UP000828390">
    <property type="component" value="Unassembled WGS sequence"/>
</dbReference>
<evidence type="ECO:0000313" key="2">
    <source>
        <dbReference type="Proteomes" id="UP000828390"/>
    </source>
</evidence>
<comment type="caution">
    <text evidence="1">The sequence shown here is derived from an EMBL/GenBank/DDBJ whole genome shotgun (WGS) entry which is preliminary data.</text>
</comment>
<dbReference type="EMBL" id="JAIWYP010000006">
    <property type="protein sequence ID" value="KAH3813827.1"/>
    <property type="molecule type" value="Genomic_DNA"/>
</dbReference>
<gene>
    <name evidence="1" type="ORF">DPMN_142296</name>
</gene>
<name>A0A9D4GGZ5_DREPO</name>
<protein>
    <submittedName>
        <fullName evidence="1">Uncharacterized protein</fullName>
    </submittedName>
</protein>
<sequence length="81" mass="8792">MFDKRKAQIGNEAFTDLESVISDHFGRTPASTTVCSQTLEASDESNVDTNSSAEICQGRVNSMVSENIDASDDNDSNNEDE</sequence>
<proteinExistence type="predicted"/>
<organism evidence="1 2">
    <name type="scientific">Dreissena polymorpha</name>
    <name type="common">Zebra mussel</name>
    <name type="synonym">Mytilus polymorpha</name>
    <dbReference type="NCBI Taxonomy" id="45954"/>
    <lineage>
        <taxon>Eukaryota</taxon>
        <taxon>Metazoa</taxon>
        <taxon>Spiralia</taxon>
        <taxon>Lophotrochozoa</taxon>
        <taxon>Mollusca</taxon>
        <taxon>Bivalvia</taxon>
        <taxon>Autobranchia</taxon>
        <taxon>Heteroconchia</taxon>
        <taxon>Euheterodonta</taxon>
        <taxon>Imparidentia</taxon>
        <taxon>Neoheterodontei</taxon>
        <taxon>Myida</taxon>
        <taxon>Dreissenoidea</taxon>
        <taxon>Dreissenidae</taxon>
        <taxon>Dreissena</taxon>
    </lineage>
</organism>
<accession>A0A9D4GGZ5</accession>